<dbReference type="PANTHER" id="PTHR11092">
    <property type="entry name" value="SUGAR NUCLEOTIDE EPIMERASE RELATED"/>
    <property type="match status" value="1"/>
</dbReference>
<evidence type="ECO:0000259" key="2">
    <source>
        <dbReference type="Pfam" id="PF01370"/>
    </source>
</evidence>
<evidence type="ECO:0000259" key="3">
    <source>
        <dbReference type="Pfam" id="PF08338"/>
    </source>
</evidence>
<feature type="domain" description="NAD-dependent epimerase/dehydratase" evidence="2">
    <location>
        <begin position="3"/>
        <end position="224"/>
    </location>
</feature>
<reference evidence="4" key="1">
    <citation type="submission" date="2022-08" db="EMBL/GenBank/DDBJ databases">
        <title>Draft genome sequence of Lysinibacillus sp. strain KH24.</title>
        <authorList>
            <person name="Kanbe H."/>
            <person name="Itoh H."/>
        </authorList>
    </citation>
    <scope>NUCLEOTIDE SEQUENCE</scope>
    <source>
        <strain evidence="4">KH24</strain>
    </source>
</reference>
<dbReference type="Pfam" id="PF08338">
    <property type="entry name" value="DUF1731"/>
    <property type="match status" value="1"/>
</dbReference>
<accession>A0ABQ5NPZ5</accession>
<feature type="domain" description="DUF1731" evidence="3">
    <location>
        <begin position="251"/>
        <end position="297"/>
    </location>
</feature>
<name>A0ABQ5NPZ5_9BACI</name>
<evidence type="ECO:0000256" key="1">
    <source>
        <dbReference type="ARBA" id="ARBA00009353"/>
    </source>
</evidence>
<dbReference type="Gene3D" id="3.40.50.720">
    <property type="entry name" value="NAD(P)-binding Rossmann-like Domain"/>
    <property type="match status" value="1"/>
</dbReference>
<sequence length="303" mass="33401">MKIAIAGGTGFVGQALTKLLQQEGHEIIILTRQSSKQRQSIQYVQWLSPTSTPQQALEGVDAFVNLAGVSLNAGRWTTKQKKAIYTSRMDTTLAIVEIIEQLTNKPKVLINASAVGIYPASTTAIYTENSTDIATDFLGTTVHDWEKHAKRAEQLGVRVALARFGVILGRDSGALPPMLLPYKMGIGGTVGSGQQWLSWVHIEDVARAIYFAIMNDTIRGAFNITAPNPVRMKEFGQTIASVMQKKHWLPVPSFAMRLALGEQSVLVLEGQQVLPTMLEKQHFTFHFPHLQQALEDLSHINSL</sequence>
<comment type="caution">
    <text evidence="4">The sequence shown here is derived from an EMBL/GenBank/DDBJ whole genome shotgun (WGS) entry which is preliminary data.</text>
</comment>
<proteinExistence type="inferred from homology"/>
<dbReference type="Proteomes" id="UP001065593">
    <property type="component" value="Unassembled WGS sequence"/>
</dbReference>
<evidence type="ECO:0000313" key="4">
    <source>
        <dbReference type="EMBL" id="GLC90305.1"/>
    </source>
</evidence>
<dbReference type="InterPro" id="IPR036291">
    <property type="entry name" value="NAD(P)-bd_dom_sf"/>
</dbReference>
<comment type="similarity">
    <text evidence="1">Belongs to the NAD(P)-dependent epimerase/dehydratase family. SDR39U1 subfamily.</text>
</comment>
<dbReference type="Pfam" id="PF01370">
    <property type="entry name" value="Epimerase"/>
    <property type="match status" value="1"/>
</dbReference>
<dbReference type="CDD" id="cd05242">
    <property type="entry name" value="SDR_a8"/>
    <property type="match status" value="1"/>
</dbReference>
<protein>
    <submittedName>
        <fullName evidence="4">Epimerase</fullName>
    </submittedName>
</protein>
<organism evidence="4 5">
    <name type="scientific">Lysinibacillus piscis</name>
    <dbReference type="NCBI Taxonomy" id="2518931"/>
    <lineage>
        <taxon>Bacteria</taxon>
        <taxon>Bacillati</taxon>
        <taxon>Bacillota</taxon>
        <taxon>Bacilli</taxon>
        <taxon>Bacillales</taxon>
        <taxon>Bacillaceae</taxon>
        <taxon>Lysinibacillus</taxon>
    </lineage>
</organism>
<dbReference type="PANTHER" id="PTHR11092:SF0">
    <property type="entry name" value="EPIMERASE FAMILY PROTEIN SDR39U1"/>
    <property type="match status" value="1"/>
</dbReference>
<keyword evidence="5" id="KW-1185">Reference proteome</keyword>
<gene>
    <name evidence="4" type="ORF">LYSBPC_34320</name>
</gene>
<dbReference type="InterPro" id="IPR013549">
    <property type="entry name" value="DUF1731"/>
</dbReference>
<dbReference type="InterPro" id="IPR010099">
    <property type="entry name" value="SDR39U1"/>
</dbReference>
<dbReference type="NCBIfam" id="TIGR01777">
    <property type="entry name" value="yfcH"/>
    <property type="match status" value="1"/>
</dbReference>
<evidence type="ECO:0000313" key="5">
    <source>
        <dbReference type="Proteomes" id="UP001065593"/>
    </source>
</evidence>
<dbReference type="RefSeq" id="WP_264990218.1">
    <property type="nucleotide sequence ID" value="NZ_BRZA01000008.1"/>
</dbReference>
<dbReference type="SUPFAM" id="SSF51735">
    <property type="entry name" value="NAD(P)-binding Rossmann-fold domains"/>
    <property type="match status" value="1"/>
</dbReference>
<dbReference type="EMBL" id="BRZA01000008">
    <property type="protein sequence ID" value="GLC90305.1"/>
    <property type="molecule type" value="Genomic_DNA"/>
</dbReference>
<dbReference type="InterPro" id="IPR001509">
    <property type="entry name" value="Epimerase_deHydtase"/>
</dbReference>